<reference evidence="3" key="1">
    <citation type="journal article" date="2010" name="Nat. Biotechnol.">
        <title>Draft genome sequence of the oilseed species Ricinus communis.</title>
        <authorList>
            <person name="Chan A.P."/>
            <person name="Crabtree J."/>
            <person name="Zhao Q."/>
            <person name="Lorenzi H."/>
            <person name="Orvis J."/>
            <person name="Puiu D."/>
            <person name="Melake-Berhan A."/>
            <person name="Jones K.M."/>
            <person name="Redman J."/>
            <person name="Chen G."/>
            <person name="Cahoon E.B."/>
            <person name="Gedil M."/>
            <person name="Stanke M."/>
            <person name="Haas B.J."/>
            <person name="Wortman J.R."/>
            <person name="Fraser-Liggett C.M."/>
            <person name="Ravel J."/>
            <person name="Rabinowicz P.D."/>
        </authorList>
    </citation>
    <scope>NUCLEOTIDE SEQUENCE [LARGE SCALE GENOMIC DNA]</scope>
    <source>
        <strain evidence="3">cv. Hale</strain>
    </source>
</reference>
<proteinExistence type="predicted"/>
<dbReference type="GO" id="GO:0002098">
    <property type="term" value="P:tRNA wobble uridine modification"/>
    <property type="evidence" value="ECO:0000318"/>
    <property type="project" value="GO_Central"/>
</dbReference>
<evidence type="ECO:0000313" key="2">
    <source>
        <dbReference type="EMBL" id="EEF39051.1"/>
    </source>
</evidence>
<feature type="region of interest" description="Disordered" evidence="1">
    <location>
        <begin position="228"/>
        <end position="254"/>
    </location>
</feature>
<dbReference type="EMBL" id="EQ973914">
    <property type="protein sequence ID" value="EEF39051.1"/>
    <property type="molecule type" value="Genomic_DNA"/>
</dbReference>
<dbReference type="PANTHER" id="PTHR12435">
    <property type="match status" value="1"/>
</dbReference>
<keyword evidence="3" id="KW-1185">Reference proteome</keyword>
<evidence type="ECO:0000256" key="1">
    <source>
        <dbReference type="SAM" id="MobiDB-lite"/>
    </source>
</evidence>
<dbReference type="STRING" id="3988.B9SBG6"/>
<dbReference type="AlphaFoldDB" id="B9SBG6"/>
<dbReference type="GO" id="GO:0006777">
    <property type="term" value="P:Mo-molybdopterin cofactor biosynthetic process"/>
    <property type="evidence" value="ECO:0007669"/>
    <property type="project" value="InterPro"/>
</dbReference>
<evidence type="ECO:0000313" key="3">
    <source>
        <dbReference type="Proteomes" id="UP000008311"/>
    </source>
</evidence>
<dbReference type="Gene3D" id="3.30.70.640">
    <property type="entry name" value="Molybdopterin cofactor biosynthesis C (MoaC) domain"/>
    <property type="match status" value="1"/>
</dbReference>
<name>B9SBG6_RICCO</name>
<gene>
    <name evidence="2" type="ORF">RCOM_0717970</name>
</gene>
<dbReference type="Proteomes" id="UP000008311">
    <property type="component" value="Unassembled WGS sequence"/>
</dbReference>
<dbReference type="InterPro" id="IPR036522">
    <property type="entry name" value="MoaC_sf"/>
</dbReference>
<dbReference type="InParanoid" id="B9SBG6"/>
<accession>B9SBG6</accession>
<organism evidence="2 3">
    <name type="scientific">Ricinus communis</name>
    <name type="common">Castor bean</name>
    <dbReference type="NCBI Taxonomy" id="3988"/>
    <lineage>
        <taxon>Eukaryota</taxon>
        <taxon>Viridiplantae</taxon>
        <taxon>Streptophyta</taxon>
        <taxon>Embryophyta</taxon>
        <taxon>Tracheophyta</taxon>
        <taxon>Spermatophyta</taxon>
        <taxon>Magnoliopsida</taxon>
        <taxon>eudicotyledons</taxon>
        <taxon>Gunneridae</taxon>
        <taxon>Pentapetalae</taxon>
        <taxon>rosids</taxon>
        <taxon>fabids</taxon>
        <taxon>Malpighiales</taxon>
        <taxon>Euphorbiaceae</taxon>
        <taxon>Acalyphoideae</taxon>
        <taxon>Acalypheae</taxon>
        <taxon>Ricinus</taxon>
    </lineage>
</organism>
<dbReference type="eggNOG" id="KOG2876">
    <property type="taxonomic scope" value="Eukaryota"/>
</dbReference>
<sequence>MKLPSILIITRVRPILPAGKNLRRVLRSEVDRSVWRDGIIIVDSLNSIKGESWWDLRESNQPAIPRPNPKFTTLKNLLDLLFRYKTIKQLRPQNPQFTFHSSKVQKEDLTVPFACCCTFTLFASFFVPEGTFWIFSAMFLRRAAVTLPYSRSIFSAKSTHDLASAITEMNKEMEFVFGEPPSGGGFSGSLNNDHMLQEPKFSPIDNILAQDSQSISDSMNQNALELTHVDSSGEAQMVDVSPKENSKRTANATCKPTKWQKEISYCGQNSWHKWSEAH</sequence>
<protein>
    <submittedName>
        <fullName evidence="2">Uncharacterized protein</fullName>
    </submittedName>
</protein>